<proteinExistence type="predicted"/>
<evidence type="ECO:0000313" key="3">
    <source>
        <dbReference type="Proteomes" id="UP001341840"/>
    </source>
</evidence>
<feature type="compositionally biased region" description="Basic and acidic residues" evidence="1">
    <location>
        <begin position="7"/>
        <end position="16"/>
    </location>
</feature>
<dbReference type="Proteomes" id="UP001341840">
    <property type="component" value="Unassembled WGS sequence"/>
</dbReference>
<protein>
    <submittedName>
        <fullName evidence="2">Uncharacterized protein</fullName>
    </submittedName>
</protein>
<comment type="caution">
    <text evidence="2">The sequence shown here is derived from an EMBL/GenBank/DDBJ whole genome shotgun (WGS) entry which is preliminary data.</text>
</comment>
<evidence type="ECO:0000256" key="1">
    <source>
        <dbReference type="SAM" id="MobiDB-lite"/>
    </source>
</evidence>
<evidence type="ECO:0000313" key="2">
    <source>
        <dbReference type="EMBL" id="MED6123321.1"/>
    </source>
</evidence>
<name>A0ABU6RGZ2_9FABA</name>
<sequence>MQVDTTEDQRAGEDHAAYGLPKRQRFEGTSFQSFGMRFLLGVRPHQQWRLLPQVFQGRPFKEQVQQLLKKN</sequence>
<dbReference type="EMBL" id="JASCZI010030519">
    <property type="protein sequence ID" value="MED6123321.1"/>
    <property type="molecule type" value="Genomic_DNA"/>
</dbReference>
<keyword evidence="3" id="KW-1185">Reference proteome</keyword>
<organism evidence="2 3">
    <name type="scientific">Stylosanthes scabra</name>
    <dbReference type="NCBI Taxonomy" id="79078"/>
    <lineage>
        <taxon>Eukaryota</taxon>
        <taxon>Viridiplantae</taxon>
        <taxon>Streptophyta</taxon>
        <taxon>Embryophyta</taxon>
        <taxon>Tracheophyta</taxon>
        <taxon>Spermatophyta</taxon>
        <taxon>Magnoliopsida</taxon>
        <taxon>eudicotyledons</taxon>
        <taxon>Gunneridae</taxon>
        <taxon>Pentapetalae</taxon>
        <taxon>rosids</taxon>
        <taxon>fabids</taxon>
        <taxon>Fabales</taxon>
        <taxon>Fabaceae</taxon>
        <taxon>Papilionoideae</taxon>
        <taxon>50 kb inversion clade</taxon>
        <taxon>dalbergioids sensu lato</taxon>
        <taxon>Dalbergieae</taxon>
        <taxon>Pterocarpus clade</taxon>
        <taxon>Stylosanthes</taxon>
    </lineage>
</organism>
<gene>
    <name evidence="2" type="ORF">PIB30_047975</name>
</gene>
<feature type="region of interest" description="Disordered" evidence="1">
    <location>
        <begin position="1"/>
        <end position="21"/>
    </location>
</feature>
<reference evidence="2 3" key="1">
    <citation type="journal article" date="2023" name="Plants (Basel)">
        <title>Bridging the Gap: Combining Genomics and Transcriptomics Approaches to Understand Stylosanthes scabra, an Orphan Legume from the Brazilian Caatinga.</title>
        <authorList>
            <person name="Ferreira-Neto J.R.C."/>
            <person name="da Silva M.D."/>
            <person name="Binneck E."/>
            <person name="de Melo N.F."/>
            <person name="da Silva R.H."/>
            <person name="de Melo A.L.T.M."/>
            <person name="Pandolfi V."/>
            <person name="Bustamante F.O."/>
            <person name="Brasileiro-Vidal A.C."/>
            <person name="Benko-Iseppon A.M."/>
        </authorList>
    </citation>
    <scope>NUCLEOTIDE SEQUENCE [LARGE SCALE GENOMIC DNA]</scope>
    <source>
        <tissue evidence="2">Leaves</tissue>
    </source>
</reference>
<accession>A0ABU6RGZ2</accession>